<sequence>MVLTRLYKVTMNTIHNYLGLTSQILDSEIKLNNSEEDTKLPSYLHEGVIERFYGKPDDKSKDSQSNNTKSNENGDKIEKRPPFLTKGTSHATAVHPDPSEESNDKLNSQSSSNTSTRPHPSHSSKPSSTTVKLHIPTPLKRDHGKVEDIRELEFSGDREETEETSLRIAIVENVFKLIGIDENNVLINNEPLNGSMSSSVNSSVVGLSSLMNGNSVSQVNLLNGNLNNRLEHSIYDTVLGRNRLDSLHSLNSRSDSPIPTKVYNTISQSQLKNQNVGDSSIINNLVNGQGFKNKAGSHSSDLNFNDIKNEFGKYLEVKYIQPNKTIVEQGSFNSGLYYVIDGSLDVYYKSNSTDTEGPSSFKKLYSVQPGGLAGYISSIVGFRSLVSIRTLKDKGCIVAHISKSDFSKLSDKYYFLQLPVASKLKSLLSKEILIIDYALEWCHIPAGDVLCSQGDVANGFHIVLSEDYEVLGEYGHGESIGEVEVLTASRRTNSLIAVRDSETARIPRTLFEMLSLKNPSIMVKVSRIVASRMVQQSGNKHPHNQYMNTSVAPIPTSTTPYISNDYKTITILPSVSGLPVREFADKLVSALKSIGRNVIALDQASTLTHLGRHAFDERLAQLKLSGYFAYLEEEYETIVYPMRKMMMSQSMLVTMKDYS</sequence>
<name>A0AAW0FAG0_9APHY</name>
<protein>
    <recommendedName>
        <fullName evidence="2">Cyclic nucleotide-binding domain-containing protein</fullName>
    </recommendedName>
</protein>
<proteinExistence type="predicted"/>
<evidence type="ECO:0000313" key="3">
    <source>
        <dbReference type="EMBL" id="KAK7678218.1"/>
    </source>
</evidence>
<dbReference type="PANTHER" id="PTHR11635">
    <property type="entry name" value="CAMP-DEPENDENT PROTEIN KINASE REGULATORY CHAIN"/>
    <property type="match status" value="1"/>
</dbReference>
<keyword evidence="4" id="KW-1185">Reference proteome</keyword>
<dbReference type="CDD" id="cd00038">
    <property type="entry name" value="CAP_ED"/>
    <property type="match status" value="2"/>
</dbReference>
<dbReference type="Proteomes" id="UP001385951">
    <property type="component" value="Unassembled WGS sequence"/>
</dbReference>
<dbReference type="InterPro" id="IPR014710">
    <property type="entry name" value="RmlC-like_jellyroll"/>
</dbReference>
<feature type="region of interest" description="Disordered" evidence="1">
    <location>
        <begin position="53"/>
        <end position="146"/>
    </location>
</feature>
<reference evidence="3 4" key="1">
    <citation type="submission" date="2022-09" db="EMBL/GenBank/DDBJ databases">
        <authorList>
            <person name="Palmer J.M."/>
        </authorList>
    </citation>
    <scope>NUCLEOTIDE SEQUENCE [LARGE SCALE GENOMIC DNA]</scope>
    <source>
        <strain evidence="3 4">DSM 7382</strain>
    </source>
</reference>
<feature type="compositionally biased region" description="Basic and acidic residues" evidence="1">
    <location>
        <begin position="72"/>
        <end position="81"/>
    </location>
</feature>
<dbReference type="GO" id="GO:0005829">
    <property type="term" value="C:cytosol"/>
    <property type="evidence" value="ECO:0007669"/>
    <property type="project" value="TreeGrafter"/>
</dbReference>
<dbReference type="AlphaFoldDB" id="A0AAW0FAG0"/>
<comment type="caution">
    <text evidence="3">The sequence shown here is derived from an EMBL/GenBank/DDBJ whole genome shotgun (WGS) entry which is preliminary data.</text>
</comment>
<dbReference type="PROSITE" id="PS50042">
    <property type="entry name" value="CNMP_BINDING_3"/>
    <property type="match status" value="2"/>
</dbReference>
<dbReference type="InterPro" id="IPR000595">
    <property type="entry name" value="cNMP-bd_dom"/>
</dbReference>
<feature type="compositionally biased region" description="Basic and acidic residues" evidence="1">
    <location>
        <begin position="53"/>
        <end position="62"/>
    </location>
</feature>
<feature type="domain" description="Cyclic nucleotide-binding" evidence="2">
    <location>
        <begin position="316"/>
        <end position="409"/>
    </location>
</feature>
<dbReference type="SMART" id="SM00100">
    <property type="entry name" value="cNMP"/>
    <property type="match status" value="1"/>
</dbReference>
<dbReference type="Gene3D" id="2.60.120.10">
    <property type="entry name" value="Jelly Rolls"/>
    <property type="match status" value="2"/>
</dbReference>
<dbReference type="Pfam" id="PF00027">
    <property type="entry name" value="cNMP_binding"/>
    <property type="match status" value="2"/>
</dbReference>
<dbReference type="GO" id="GO:0005952">
    <property type="term" value="C:cAMP-dependent protein kinase complex"/>
    <property type="evidence" value="ECO:0007669"/>
    <property type="project" value="InterPro"/>
</dbReference>
<organism evidence="3 4">
    <name type="scientific">Cerrena zonata</name>
    <dbReference type="NCBI Taxonomy" id="2478898"/>
    <lineage>
        <taxon>Eukaryota</taxon>
        <taxon>Fungi</taxon>
        <taxon>Dikarya</taxon>
        <taxon>Basidiomycota</taxon>
        <taxon>Agaricomycotina</taxon>
        <taxon>Agaricomycetes</taxon>
        <taxon>Polyporales</taxon>
        <taxon>Cerrenaceae</taxon>
        <taxon>Cerrena</taxon>
    </lineage>
</organism>
<dbReference type="GO" id="GO:0016787">
    <property type="term" value="F:hydrolase activity"/>
    <property type="evidence" value="ECO:0007669"/>
    <property type="project" value="UniProtKB-ARBA"/>
</dbReference>
<dbReference type="SUPFAM" id="SSF51206">
    <property type="entry name" value="cAMP-binding domain-like"/>
    <property type="match status" value="2"/>
</dbReference>
<dbReference type="Pfam" id="PF24179">
    <property type="entry name" value="NTE_Ploop"/>
    <property type="match status" value="1"/>
</dbReference>
<accession>A0AAW0FAG0</accession>
<dbReference type="InterPro" id="IPR056556">
    <property type="entry name" value="NTE1_P-loop_dom"/>
</dbReference>
<evidence type="ECO:0000313" key="4">
    <source>
        <dbReference type="Proteomes" id="UP001385951"/>
    </source>
</evidence>
<dbReference type="EMBL" id="JASBNA010000075">
    <property type="protein sequence ID" value="KAK7678218.1"/>
    <property type="molecule type" value="Genomic_DNA"/>
</dbReference>
<feature type="compositionally biased region" description="Low complexity" evidence="1">
    <location>
        <begin position="110"/>
        <end position="130"/>
    </location>
</feature>
<feature type="domain" description="Cyclic nucleotide-binding" evidence="2">
    <location>
        <begin position="423"/>
        <end position="532"/>
    </location>
</feature>
<gene>
    <name evidence="3" type="ORF">QCA50_018788</name>
</gene>
<evidence type="ECO:0000256" key="1">
    <source>
        <dbReference type="SAM" id="MobiDB-lite"/>
    </source>
</evidence>
<dbReference type="InterPro" id="IPR050503">
    <property type="entry name" value="cAMP-dep_PK_reg_su-like"/>
</dbReference>
<evidence type="ECO:0000259" key="2">
    <source>
        <dbReference type="PROSITE" id="PS50042"/>
    </source>
</evidence>
<dbReference type="PANTHER" id="PTHR11635:SF152">
    <property type="entry name" value="CAMP-DEPENDENT PROTEIN KINASE TYPE I REGULATORY SUBUNIT-RELATED"/>
    <property type="match status" value="1"/>
</dbReference>
<dbReference type="InterPro" id="IPR018490">
    <property type="entry name" value="cNMP-bd_dom_sf"/>
</dbReference>